<proteinExistence type="predicted"/>
<evidence type="ECO:0000313" key="3">
    <source>
        <dbReference type="EMBL" id="SHN79257.1"/>
    </source>
</evidence>
<feature type="domain" description="SsuA/THI5-like" evidence="2">
    <location>
        <begin position="52"/>
        <end position="265"/>
    </location>
</feature>
<protein>
    <submittedName>
        <fullName evidence="3">NitT/TauT family transport system substrate-binding protein</fullName>
    </submittedName>
</protein>
<dbReference type="InterPro" id="IPR027939">
    <property type="entry name" value="NMT1/THI5"/>
</dbReference>
<dbReference type="Gene3D" id="3.40.190.10">
    <property type="entry name" value="Periplasmic binding protein-like II"/>
    <property type="match status" value="2"/>
</dbReference>
<keyword evidence="1" id="KW-0732">Signal</keyword>
<accession>A0A1M7U8P5</accession>
<organism evidence="3 4">
    <name type="scientific">Bradyrhizobium erythrophlei</name>
    <dbReference type="NCBI Taxonomy" id="1437360"/>
    <lineage>
        <taxon>Bacteria</taxon>
        <taxon>Pseudomonadati</taxon>
        <taxon>Pseudomonadota</taxon>
        <taxon>Alphaproteobacteria</taxon>
        <taxon>Hyphomicrobiales</taxon>
        <taxon>Nitrobacteraceae</taxon>
        <taxon>Bradyrhizobium</taxon>
    </lineage>
</organism>
<dbReference type="SUPFAM" id="SSF53850">
    <property type="entry name" value="Periplasmic binding protein-like II"/>
    <property type="match status" value="1"/>
</dbReference>
<name>A0A1M7U8P5_9BRAD</name>
<evidence type="ECO:0000256" key="1">
    <source>
        <dbReference type="SAM" id="SignalP"/>
    </source>
</evidence>
<keyword evidence="4" id="KW-1185">Reference proteome</keyword>
<reference evidence="4" key="1">
    <citation type="submission" date="2016-11" db="EMBL/GenBank/DDBJ databases">
        <authorList>
            <person name="Varghese N."/>
            <person name="Submissions S."/>
        </authorList>
    </citation>
    <scope>NUCLEOTIDE SEQUENCE [LARGE SCALE GENOMIC DNA]</scope>
    <source>
        <strain evidence="4">GAS401</strain>
    </source>
</reference>
<dbReference type="EMBL" id="LT670849">
    <property type="protein sequence ID" value="SHN79257.1"/>
    <property type="molecule type" value="Genomic_DNA"/>
</dbReference>
<dbReference type="AlphaFoldDB" id="A0A1M7U8P5"/>
<gene>
    <name evidence="3" type="ORF">SAMN05444170_3967</name>
</gene>
<dbReference type="InterPro" id="IPR015168">
    <property type="entry name" value="SsuA/THI5"/>
</dbReference>
<dbReference type="GO" id="GO:0009228">
    <property type="term" value="P:thiamine biosynthetic process"/>
    <property type="evidence" value="ECO:0007669"/>
    <property type="project" value="InterPro"/>
</dbReference>
<feature type="chain" id="PRO_5013133732" evidence="1">
    <location>
        <begin position="34"/>
        <end position="353"/>
    </location>
</feature>
<dbReference type="Proteomes" id="UP000184096">
    <property type="component" value="Chromosome I"/>
</dbReference>
<dbReference type="PANTHER" id="PTHR31528:SF15">
    <property type="entry name" value="RIBOFLAVIN-BINDING PROTEIN RIBY"/>
    <property type="match status" value="1"/>
</dbReference>
<evidence type="ECO:0000259" key="2">
    <source>
        <dbReference type="Pfam" id="PF09084"/>
    </source>
</evidence>
<dbReference type="RefSeq" id="WP_244552992.1">
    <property type="nucleotide sequence ID" value="NZ_LT670849.1"/>
</dbReference>
<dbReference type="PANTHER" id="PTHR31528">
    <property type="entry name" value="4-AMINO-5-HYDROXYMETHYL-2-METHYLPYRIMIDINE PHOSPHATE SYNTHASE THI11-RELATED"/>
    <property type="match status" value="1"/>
</dbReference>
<evidence type="ECO:0000313" key="4">
    <source>
        <dbReference type="Proteomes" id="UP000184096"/>
    </source>
</evidence>
<dbReference type="Pfam" id="PF09084">
    <property type="entry name" value="NMT1"/>
    <property type="match status" value="1"/>
</dbReference>
<sequence length="353" mass="38273">MIRTHAFRGMQALALSFALGLALSAGFAATAQAQTKIRMVLNWKYEGPQGMFFLADDRGYFKQEGLEVTFDQGNGSGAAVPQVANGAYDAGFGDINALVELAAKKPEDAPVGVLMIYDRPPFTVAVKTDSPIKTPADFVGRKLGSPANDGALKLFPALCSSAKIDCSKVEIVNMQPNLREQMLMQGQVDGVFGYVTTIRFSAKLSGIDADKEMRFIKFENYGMDLYSNAIIVSRKLVKEHPEAVKGFVRALNHGIKDAIADPQAAIDAVVKREPLVKPAIERARLDATMADEMSHPEIAKIGVGDISDERMTKAIDIVVKAKELPRTPAVGEIFDRSFLPPLSERPTSVRPAT</sequence>
<feature type="signal peptide" evidence="1">
    <location>
        <begin position="1"/>
        <end position="33"/>
    </location>
</feature>